<gene>
    <name evidence="1" type="ORF">Nmn1133_00650</name>
</gene>
<evidence type="ECO:0000313" key="1">
    <source>
        <dbReference type="EMBL" id="RNJ25353.1"/>
    </source>
</evidence>
<accession>A0AAJ4R665</accession>
<dbReference type="EMBL" id="RJJC01000001">
    <property type="protein sequence ID" value="RNJ25353.1"/>
    <property type="molecule type" value="Genomic_DNA"/>
</dbReference>
<name>A0AAJ4R665_9EURY</name>
<organism evidence="1 2">
    <name type="scientific">Halosegnis longus</name>
    <dbReference type="NCBI Taxonomy" id="2216012"/>
    <lineage>
        <taxon>Archaea</taxon>
        <taxon>Methanobacteriati</taxon>
        <taxon>Methanobacteriota</taxon>
        <taxon>Stenosarchaea group</taxon>
        <taxon>Halobacteria</taxon>
        <taxon>Halobacteriales</taxon>
        <taxon>Natronomonadaceae</taxon>
        <taxon>Halosegnis</taxon>
    </lineage>
</organism>
<dbReference type="Pfam" id="PF23363">
    <property type="entry name" value="DUF7089"/>
    <property type="match status" value="1"/>
</dbReference>
<dbReference type="AlphaFoldDB" id="A0AAJ4R665"/>
<dbReference type="Proteomes" id="UP000270581">
    <property type="component" value="Unassembled WGS sequence"/>
</dbReference>
<keyword evidence="2" id="KW-1185">Reference proteome</keyword>
<evidence type="ECO:0000313" key="2">
    <source>
        <dbReference type="Proteomes" id="UP000270581"/>
    </source>
</evidence>
<comment type="caution">
    <text evidence="1">The sequence shown here is derived from an EMBL/GenBank/DDBJ whole genome shotgun (WGS) entry which is preliminary data.</text>
</comment>
<dbReference type="RefSeq" id="WP_075937609.1">
    <property type="nucleotide sequence ID" value="NZ_BDJH01000002.1"/>
</dbReference>
<protein>
    <submittedName>
        <fullName evidence="1">Uncharacterized protein</fullName>
    </submittedName>
</protein>
<reference evidence="1 2" key="1">
    <citation type="submission" date="2018-11" db="EMBL/GenBank/DDBJ databases">
        <title>Genome sequences of Natronomonas sp. CBA1133.</title>
        <authorList>
            <person name="Roh S.W."/>
            <person name="Cha I.-T."/>
        </authorList>
    </citation>
    <scope>NUCLEOTIDE SEQUENCE [LARGE SCALE GENOMIC DNA]</scope>
    <source>
        <strain evidence="1 2">CBA1133</strain>
    </source>
</reference>
<proteinExistence type="predicted"/>
<sequence length="266" mass="28916">MFTDHELDSTLAAVREQHAPGAVVLDAEQDFETLDPAVAEQLGLRADSLDLFEYDPRWVPEDAPDALHELASDAFTVGAPGDGGVTWTRQTDPPFVFIKPRTTGSPDAFVDFLVATALVEIGTGVPEQFFGFFGARYREFAERSPLSPVDTYQLAAALYEAYKGVHTRDIFAGWEDEHPDLYAQWVDAGERLKPRLDSLSTELAQNQTSFAAAAELACAAVKHAGDGGIELPAPFSALATEAYADHGSEYALQWATRTFDALGVED</sequence>
<dbReference type="InterPro" id="IPR055515">
    <property type="entry name" value="DUF7089"/>
</dbReference>